<organism evidence="2 3">
    <name type="scientific">Canis lupus familiaris</name>
    <name type="common">Dog</name>
    <name type="synonym">Canis familiaris</name>
    <dbReference type="NCBI Taxonomy" id="9615"/>
    <lineage>
        <taxon>Eukaryota</taxon>
        <taxon>Metazoa</taxon>
        <taxon>Chordata</taxon>
        <taxon>Craniata</taxon>
        <taxon>Vertebrata</taxon>
        <taxon>Euteleostomi</taxon>
        <taxon>Mammalia</taxon>
        <taxon>Eutheria</taxon>
        <taxon>Laurasiatheria</taxon>
        <taxon>Carnivora</taxon>
        <taxon>Caniformia</taxon>
        <taxon>Canidae</taxon>
        <taxon>Canis</taxon>
    </lineage>
</organism>
<protein>
    <submittedName>
        <fullName evidence="2">Uncharacterized protein</fullName>
    </submittedName>
</protein>
<name>A0A8C0PIE5_CANLF</name>
<proteinExistence type="predicted"/>
<sequence length="170" mass="17442">MTESGLFLSAVAELTGVGAQGLSPGQGMGPASPSPAPRTPAAHPGAHALQVGGVHGGAQRHGPGLRLLQVVLHLHDIELEVHTPSLLDPALLIDFLQLLLQAGQDPLRHPRAGGAQFQPRHPELGPMLKGWGIPGPASPPSSRPRFARTVGDKPLVTLVSTCPSSALLAG</sequence>
<accession>A0A8C0PIE5</accession>
<reference evidence="2" key="2">
    <citation type="submission" date="2025-08" db="UniProtKB">
        <authorList>
            <consortium name="Ensembl"/>
        </authorList>
    </citation>
    <scope>IDENTIFICATION</scope>
</reference>
<evidence type="ECO:0000313" key="2">
    <source>
        <dbReference type="Ensembl" id="ENSCAFP00030042254.1"/>
    </source>
</evidence>
<dbReference type="Proteomes" id="UP000694429">
    <property type="component" value="Chromosome 28"/>
</dbReference>
<dbReference type="AlphaFoldDB" id="A0A8C0PIE5"/>
<reference evidence="2" key="1">
    <citation type="submission" date="2019-03" db="EMBL/GenBank/DDBJ databases">
        <authorList>
            <person name="Warren W.C."/>
            <person name="Johnson G.S."/>
        </authorList>
    </citation>
    <scope>NUCLEOTIDE SEQUENCE [LARGE SCALE GENOMIC DNA]</scope>
    <source>
        <strain evidence="2">Basenji</strain>
    </source>
</reference>
<feature type="region of interest" description="Disordered" evidence="1">
    <location>
        <begin position="21"/>
        <end position="58"/>
    </location>
</feature>
<dbReference type="Ensembl" id="ENSCAFT00030048291.1">
    <property type="protein sequence ID" value="ENSCAFP00030042254.1"/>
    <property type="gene ID" value="ENSCAFG00030026108.1"/>
</dbReference>
<evidence type="ECO:0000256" key="1">
    <source>
        <dbReference type="SAM" id="MobiDB-lite"/>
    </source>
</evidence>
<evidence type="ECO:0000313" key="3">
    <source>
        <dbReference type="Proteomes" id="UP000694429"/>
    </source>
</evidence>